<keyword evidence="4 7" id="KW-0133">Cell shape</keyword>
<accession>A0A2R8BZP7</accession>
<keyword evidence="10" id="KW-1185">Reference proteome</keyword>
<dbReference type="InterPro" id="IPR038063">
    <property type="entry name" value="Transpep_catalytic_dom"/>
</dbReference>
<comment type="similarity">
    <text evidence="2">Belongs to the YkuD family.</text>
</comment>
<dbReference type="GO" id="GO:0004180">
    <property type="term" value="F:carboxypeptidase activity"/>
    <property type="evidence" value="ECO:0007669"/>
    <property type="project" value="UniProtKB-ARBA"/>
</dbReference>
<dbReference type="PROSITE" id="PS51257">
    <property type="entry name" value="PROKAR_LIPOPROTEIN"/>
    <property type="match status" value="1"/>
</dbReference>
<dbReference type="PANTHER" id="PTHR36699:SF1">
    <property type="entry name" value="L,D-TRANSPEPTIDASE YAFK-RELATED"/>
    <property type="match status" value="1"/>
</dbReference>
<protein>
    <recommendedName>
        <fullName evidence="8">L,D-TPase catalytic domain-containing protein</fullName>
    </recommendedName>
</protein>
<dbReference type="Pfam" id="PF03734">
    <property type="entry name" value="YkuD"/>
    <property type="match status" value="1"/>
</dbReference>
<feature type="domain" description="L,D-TPase catalytic" evidence="8">
    <location>
        <begin position="35"/>
        <end position="168"/>
    </location>
</feature>
<dbReference type="PANTHER" id="PTHR36699">
    <property type="entry name" value="LD-TRANSPEPTIDASE"/>
    <property type="match status" value="1"/>
</dbReference>
<dbReference type="OrthoDB" id="9809748at2"/>
<evidence type="ECO:0000256" key="6">
    <source>
        <dbReference type="ARBA" id="ARBA00023316"/>
    </source>
</evidence>
<proteinExistence type="inferred from homology"/>
<dbReference type="UniPathway" id="UPA00219"/>
<dbReference type="GO" id="GO:0008360">
    <property type="term" value="P:regulation of cell shape"/>
    <property type="evidence" value="ECO:0007669"/>
    <property type="project" value="UniProtKB-UniRule"/>
</dbReference>
<dbReference type="GO" id="GO:0009252">
    <property type="term" value="P:peptidoglycan biosynthetic process"/>
    <property type="evidence" value="ECO:0007669"/>
    <property type="project" value="UniProtKB-UniPathway"/>
</dbReference>
<reference evidence="9 10" key="1">
    <citation type="submission" date="2018-03" db="EMBL/GenBank/DDBJ databases">
        <authorList>
            <person name="Keele B.F."/>
        </authorList>
    </citation>
    <scope>NUCLEOTIDE SEQUENCE [LARGE SCALE GENOMIC DNA]</scope>
    <source>
        <strain evidence="9 10">CECT 8504</strain>
    </source>
</reference>
<gene>
    <name evidence="9" type="ORF">PAA8504_03496</name>
</gene>
<dbReference type="Proteomes" id="UP000244912">
    <property type="component" value="Unassembled WGS sequence"/>
</dbReference>
<organism evidence="9 10">
    <name type="scientific">Palleronia abyssalis</name>
    <dbReference type="NCBI Taxonomy" id="1501240"/>
    <lineage>
        <taxon>Bacteria</taxon>
        <taxon>Pseudomonadati</taxon>
        <taxon>Pseudomonadota</taxon>
        <taxon>Alphaproteobacteria</taxon>
        <taxon>Rhodobacterales</taxon>
        <taxon>Roseobacteraceae</taxon>
        <taxon>Palleronia</taxon>
    </lineage>
</organism>
<evidence type="ECO:0000256" key="5">
    <source>
        <dbReference type="ARBA" id="ARBA00022984"/>
    </source>
</evidence>
<evidence type="ECO:0000313" key="9">
    <source>
        <dbReference type="EMBL" id="SPJ25645.1"/>
    </source>
</evidence>
<dbReference type="EMBL" id="ONZF01000010">
    <property type="protein sequence ID" value="SPJ25645.1"/>
    <property type="molecule type" value="Genomic_DNA"/>
</dbReference>
<dbReference type="SUPFAM" id="SSF141523">
    <property type="entry name" value="L,D-transpeptidase catalytic domain-like"/>
    <property type="match status" value="1"/>
</dbReference>
<evidence type="ECO:0000256" key="1">
    <source>
        <dbReference type="ARBA" id="ARBA00004752"/>
    </source>
</evidence>
<sequence length="169" mass="18621">MNTRIPRRVLLLGGLAALLSGCASKFRSYNGPEVTRLRMYKAQRLLVLDGADDVLRTYPIGLGFAPEGHKQFEGDGRTPEGSYAIDRRNPDSLFHLSIGISYPNEADIAFAEAQGRSPGKDIFIHGGPRRGIDPVNVRDWTAGCISVTDRQIEEIYAMVRDGTPIDIYA</sequence>
<dbReference type="AlphaFoldDB" id="A0A2R8BZP7"/>
<evidence type="ECO:0000256" key="4">
    <source>
        <dbReference type="ARBA" id="ARBA00022960"/>
    </source>
</evidence>
<dbReference type="Gene3D" id="2.40.440.10">
    <property type="entry name" value="L,D-transpeptidase catalytic domain-like"/>
    <property type="match status" value="1"/>
</dbReference>
<name>A0A2R8BZP7_9RHOB</name>
<keyword evidence="6 7" id="KW-0961">Cell wall biogenesis/degradation</keyword>
<comment type="pathway">
    <text evidence="1 7">Cell wall biogenesis; peptidoglycan biosynthesis.</text>
</comment>
<dbReference type="CDD" id="cd16913">
    <property type="entry name" value="YkuD_like"/>
    <property type="match status" value="1"/>
</dbReference>
<evidence type="ECO:0000256" key="3">
    <source>
        <dbReference type="ARBA" id="ARBA00022679"/>
    </source>
</evidence>
<dbReference type="RefSeq" id="WP_108895388.1">
    <property type="nucleotide sequence ID" value="NZ_ONZF01000010.1"/>
</dbReference>
<feature type="active site" description="Proton donor/acceptor" evidence="7">
    <location>
        <position position="125"/>
    </location>
</feature>
<evidence type="ECO:0000256" key="2">
    <source>
        <dbReference type="ARBA" id="ARBA00005992"/>
    </source>
</evidence>
<evidence type="ECO:0000259" key="8">
    <source>
        <dbReference type="PROSITE" id="PS52029"/>
    </source>
</evidence>
<keyword evidence="3" id="KW-0808">Transferase</keyword>
<dbReference type="InterPro" id="IPR005490">
    <property type="entry name" value="LD_TPept_cat_dom"/>
</dbReference>
<evidence type="ECO:0000313" key="10">
    <source>
        <dbReference type="Proteomes" id="UP000244912"/>
    </source>
</evidence>
<dbReference type="GO" id="GO:0071555">
    <property type="term" value="P:cell wall organization"/>
    <property type="evidence" value="ECO:0007669"/>
    <property type="project" value="UniProtKB-UniRule"/>
</dbReference>
<keyword evidence="5 7" id="KW-0573">Peptidoglycan synthesis</keyword>
<evidence type="ECO:0000256" key="7">
    <source>
        <dbReference type="PROSITE-ProRule" id="PRU01373"/>
    </source>
</evidence>
<dbReference type="PROSITE" id="PS52029">
    <property type="entry name" value="LD_TPASE"/>
    <property type="match status" value="1"/>
</dbReference>
<dbReference type="GO" id="GO:0016740">
    <property type="term" value="F:transferase activity"/>
    <property type="evidence" value="ECO:0007669"/>
    <property type="project" value="UniProtKB-KW"/>
</dbReference>
<feature type="active site" description="Nucleophile" evidence="7">
    <location>
        <position position="144"/>
    </location>
</feature>